<evidence type="ECO:0000256" key="8">
    <source>
        <dbReference type="ARBA" id="ARBA00022837"/>
    </source>
</evidence>
<dbReference type="Gene3D" id="1.10.238.10">
    <property type="entry name" value="EF-hand"/>
    <property type="match status" value="1"/>
</dbReference>
<feature type="transmembrane region" description="Helical" evidence="14">
    <location>
        <begin position="166"/>
        <end position="187"/>
    </location>
</feature>
<dbReference type="Proteomes" id="UP000789595">
    <property type="component" value="Unassembled WGS sequence"/>
</dbReference>
<evidence type="ECO:0000256" key="9">
    <source>
        <dbReference type="ARBA" id="ARBA00022982"/>
    </source>
</evidence>
<dbReference type="InterPro" id="IPR002680">
    <property type="entry name" value="AOX"/>
</dbReference>
<keyword evidence="9" id="KW-0249">Electron transport</keyword>
<keyword evidence="8" id="KW-0106">Calcium</keyword>
<keyword evidence="5" id="KW-0679">Respiratory chain</keyword>
<keyword evidence="13 14" id="KW-0472">Membrane</keyword>
<keyword evidence="7" id="KW-0479">Metal-binding</keyword>
<dbReference type="CDD" id="cd00051">
    <property type="entry name" value="EFh"/>
    <property type="match status" value="1"/>
</dbReference>
<keyword evidence="17" id="KW-1185">Reference proteome</keyword>
<evidence type="ECO:0000259" key="15">
    <source>
        <dbReference type="PROSITE" id="PS50222"/>
    </source>
</evidence>
<evidence type="ECO:0000256" key="3">
    <source>
        <dbReference type="ARBA" id="ARBA00008388"/>
    </source>
</evidence>
<evidence type="ECO:0000256" key="14">
    <source>
        <dbReference type="SAM" id="Phobius"/>
    </source>
</evidence>
<keyword evidence="6 14" id="KW-0812">Transmembrane</keyword>
<dbReference type="GO" id="GO:0010230">
    <property type="term" value="P:alternative respiration"/>
    <property type="evidence" value="ECO:0007669"/>
    <property type="project" value="TreeGrafter"/>
</dbReference>
<proteinExistence type="inferred from homology"/>
<name>A0A8J2S7W8_9STRA</name>
<dbReference type="EMBL" id="CAKKNE010000001">
    <property type="protein sequence ID" value="CAH0366523.1"/>
    <property type="molecule type" value="Genomic_DNA"/>
</dbReference>
<feature type="domain" description="EF-hand" evidence="15">
    <location>
        <begin position="1"/>
        <end position="26"/>
    </location>
</feature>
<evidence type="ECO:0000256" key="10">
    <source>
        <dbReference type="ARBA" id="ARBA00022989"/>
    </source>
</evidence>
<dbReference type="OrthoDB" id="16906at2759"/>
<dbReference type="AlphaFoldDB" id="A0A8J2S7W8"/>
<accession>A0A8J2S7W8</accession>
<dbReference type="PANTHER" id="PTHR31803:SF3">
    <property type="entry name" value="ALTERNATIVE OXIDASE"/>
    <property type="match status" value="1"/>
</dbReference>
<evidence type="ECO:0000256" key="13">
    <source>
        <dbReference type="ARBA" id="ARBA00023136"/>
    </source>
</evidence>
<evidence type="ECO:0000313" key="17">
    <source>
        <dbReference type="Proteomes" id="UP000789595"/>
    </source>
</evidence>
<dbReference type="PANTHER" id="PTHR31803">
    <property type="entry name" value="ALTERNATIVE OXIDASE"/>
    <property type="match status" value="1"/>
</dbReference>
<evidence type="ECO:0000256" key="2">
    <source>
        <dbReference type="ARBA" id="ARBA00004370"/>
    </source>
</evidence>
<comment type="similarity">
    <text evidence="3">Belongs to the alternative oxidase family.</text>
</comment>
<dbReference type="GO" id="GO:0005739">
    <property type="term" value="C:mitochondrion"/>
    <property type="evidence" value="ECO:0007669"/>
    <property type="project" value="TreeGrafter"/>
</dbReference>
<dbReference type="InterPro" id="IPR002048">
    <property type="entry name" value="EF_hand_dom"/>
</dbReference>
<feature type="transmembrane region" description="Helical" evidence="14">
    <location>
        <begin position="232"/>
        <end position="251"/>
    </location>
</feature>
<dbReference type="Pfam" id="PF01786">
    <property type="entry name" value="AOX"/>
    <property type="match status" value="1"/>
</dbReference>
<dbReference type="GO" id="GO:0016020">
    <property type="term" value="C:membrane"/>
    <property type="evidence" value="ECO:0007669"/>
    <property type="project" value="UniProtKB-SubCell"/>
</dbReference>
<dbReference type="PROSITE" id="PS00018">
    <property type="entry name" value="EF_HAND_1"/>
    <property type="match status" value="1"/>
</dbReference>
<dbReference type="InterPro" id="IPR038659">
    <property type="entry name" value="AOX_sf"/>
</dbReference>
<keyword evidence="12" id="KW-0408">Iron</keyword>
<sequence length="379" mass="42160">MAADKNGDGRLDAEELRALLKKHRGTFTDKEVEDLGEMFYAAKAGGSVSYDRFIHALDVKLGDEGEVGLDMGNHFKRAAGGHSVYSPEELDVKLTHTPPKTTTDKAAYYSTWLLPVWKSRFHGAFVLNRRDDLHAIDATLCSMALLRKGFDAATLWNIGELTQKKIMLRAIFLETIAAVPGFVGAMFRHFKALRTMERDGGWTNLLLEEAENEKMHLLAFIKMYQPGTMFRLAVIGGQCVFATFFGTMYVINPTYCHRLVGYVEEEACSTYTKIIGGIEAAPEGSELAAWRTQIAPAIGRAYWHLGEEGTVLDLMLAIRADEANHRDVNHLAAGMKPGQINPFFDPEAKLDKMLLKYAHDILDKTPEDVKLRTMGPSGA</sequence>
<protein>
    <recommendedName>
        <fullName evidence="15">EF-hand domain-containing protein</fullName>
    </recommendedName>
</protein>
<keyword evidence="11" id="KW-0560">Oxidoreductase</keyword>
<dbReference type="InterPro" id="IPR011992">
    <property type="entry name" value="EF-hand-dom_pair"/>
</dbReference>
<evidence type="ECO:0000256" key="11">
    <source>
        <dbReference type="ARBA" id="ARBA00023002"/>
    </source>
</evidence>
<keyword evidence="4" id="KW-0813">Transport</keyword>
<dbReference type="PROSITE" id="PS50222">
    <property type="entry name" value="EF_HAND_2"/>
    <property type="match status" value="1"/>
</dbReference>
<dbReference type="InterPro" id="IPR018247">
    <property type="entry name" value="EF_Hand_1_Ca_BS"/>
</dbReference>
<gene>
    <name evidence="16" type="ORF">PECAL_1P30190</name>
</gene>
<dbReference type="Gene3D" id="1.20.1260.140">
    <property type="entry name" value="Alternative oxidase"/>
    <property type="match status" value="1"/>
</dbReference>
<evidence type="ECO:0000256" key="7">
    <source>
        <dbReference type="ARBA" id="ARBA00022723"/>
    </source>
</evidence>
<evidence type="ECO:0000256" key="12">
    <source>
        <dbReference type="ARBA" id="ARBA00023004"/>
    </source>
</evidence>
<dbReference type="GO" id="GO:0009916">
    <property type="term" value="F:alternative oxidase activity"/>
    <property type="evidence" value="ECO:0007669"/>
    <property type="project" value="InterPro"/>
</dbReference>
<comment type="caution">
    <text evidence="16">The sequence shown here is derived from an EMBL/GenBank/DDBJ whole genome shotgun (WGS) entry which is preliminary data.</text>
</comment>
<keyword evidence="10 14" id="KW-1133">Transmembrane helix</keyword>
<organism evidence="16 17">
    <name type="scientific">Pelagomonas calceolata</name>
    <dbReference type="NCBI Taxonomy" id="35677"/>
    <lineage>
        <taxon>Eukaryota</taxon>
        <taxon>Sar</taxon>
        <taxon>Stramenopiles</taxon>
        <taxon>Ochrophyta</taxon>
        <taxon>Pelagophyceae</taxon>
        <taxon>Pelagomonadales</taxon>
        <taxon>Pelagomonadaceae</taxon>
        <taxon>Pelagomonas</taxon>
    </lineage>
</organism>
<evidence type="ECO:0000256" key="1">
    <source>
        <dbReference type="ARBA" id="ARBA00001962"/>
    </source>
</evidence>
<comment type="cofactor">
    <cofactor evidence="1">
        <name>Fe cation</name>
        <dbReference type="ChEBI" id="CHEBI:24875"/>
    </cofactor>
</comment>
<reference evidence="16" key="1">
    <citation type="submission" date="2021-11" db="EMBL/GenBank/DDBJ databases">
        <authorList>
            <consortium name="Genoscope - CEA"/>
            <person name="William W."/>
        </authorList>
    </citation>
    <scope>NUCLEOTIDE SEQUENCE</scope>
</reference>
<dbReference type="SUPFAM" id="SSF47473">
    <property type="entry name" value="EF-hand"/>
    <property type="match status" value="1"/>
</dbReference>
<comment type="subcellular location">
    <subcellularLocation>
        <location evidence="2">Membrane</location>
    </subcellularLocation>
</comment>
<evidence type="ECO:0000313" key="16">
    <source>
        <dbReference type="EMBL" id="CAH0366523.1"/>
    </source>
</evidence>
<evidence type="ECO:0000256" key="5">
    <source>
        <dbReference type="ARBA" id="ARBA00022660"/>
    </source>
</evidence>
<evidence type="ECO:0000256" key="6">
    <source>
        <dbReference type="ARBA" id="ARBA00022692"/>
    </source>
</evidence>
<evidence type="ECO:0000256" key="4">
    <source>
        <dbReference type="ARBA" id="ARBA00022448"/>
    </source>
</evidence>
<dbReference type="GO" id="GO:0005509">
    <property type="term" value="F:calcium ion binding"/>
    <property type="evidence" value="ECO:0007669"/>
    <property type="project" value="InterPro"/>
</dbReference>